<keyword evidence="4" id="KW-1185">Reference proteome</keyword>
<comment type="caution">
    <text evidence="3">The sequence shown here is derived from an EMBL/GenBank/DDBJ whole genome shotgun (WGS) entry which is preliminary data.</text>
</comment>
<evidence type="ECO:0008006" key="5">
    <source>
        <dbReference type="Google" id="ProtNLM"/>
    </source>
</evidence>
<evidence type="ECO:0000256" key="2">
    <source>
        <dbReference type="SAM" id="SignalP"/>
    </source>
</evidence>
<feature type="chain" id="PRO_5035202960" description="DUF1849 family protein" evidence="2">
    <location>
        <begin position="26"/>
        <end position="313"/>
    </location>
</feature>
<feature type="signal peptide" evidence="2">
    <location>
        <begin position="1"/>
        <end position="25"/>
    </location>
</feature>
<name>A0A8J2ZCH4_9PROT</name>
<evidence type="ECO:0000313" key="4">
    <source>
        <dbReference type="Proteomes" id="UP000597507"/>
    </source>
</evidence>
<gene>
    <name evidence="3" type="ORF">GCM10010964_26190</name>
</gene>
<dbReference type="Pfam" id="PF08904">
    <property type="entry name" value="EipB_like"/>
    <property type="match status" value="1"/>
</dbReference>
<evidence type="ECO:0000313" key="3">
    <source>
        <dbReference type="EMBL" id="GGG37129.1"/>
    </source>
</evidence>
<feature type="region of interest" description="Disordered" evidence="1">
    <location>
        <begin position="251"/>
        <end position="274"/>
    </location>
</feature>
<sequence length="313" mass="33303">MRPRHAFALLGFLAAAVAATPVVPAQSLGKNAIPGKGAPAAAQASPAAAPPGAPITAERMAPHRAAYRLSLDRARDTLQIAGAAGVMLYELVDACEGWTTRQRFTLTLTDRDGQEIDTTSDYSTYESKDGRRLRFSLTQTSQGAVSQRVAGEAEIGPDGSGVVRYTEPEAKEERLPPGTLLPTLHTIRALEAARTGQRFLAAPLFDGTQPEGAQDTTTVIGDWQEARAGIGGRFPMLADLGSARMRVAFFPRGSGGADDGRRDRRQGGGTGTPDYEVSLRYFENGVADELKMDFGDFVVEGRLEQLEPVPGGC</sequence>
<dbReference type="InterPro" id="IPR015000">
    <property type="entry name" value="EipB-like"/>
</dbReference>
<keyword evidence="2" id="KW-0732">Signal</keyword>
<feature type="compositionally biased region" description="Low complexity" evidence="1">
    <location>
        <begin position="35"/>
        <end position="47"/>
    </location>
</feature>
<dbReference type="Proteomes" id="UP000597507">
    <property type="component" value="Unassembled WGS sequence"/>
</dbReference>
<reference evidence="3 4" key="1">
    <citation type="journal article" date="2014" name="Int. J. Syst. Evol. Microbiol.">
        <title>Complete genome sequence of Corynebacterium casei LMG S-19264T (=DSM 44701T), isolated from a smear-ripened cheese.</title>
        <authorList>
            <consortium name="US DOE Joint Genome Institute (JGI-PGF)"/>
            <person name="Walter F."/>
            <person name="Albersmeier A."/>
            <person name="Kalinowski J."/>
            <person name="Ruckert C."/>
        </authorList>
    </citation>
    <scope>NUCLEOTIDE SEQUENCE [LARGE SCALE GENOMIC DNA]</scope>
    <source>
        <strain evidence="3 4">CGMCC 1.16330</strain>
    </source>
</reference>
<dbReference type="RefSeq" id="WP_229678001.1">
    <property type="nucleotide sequence ID" value="NZ_BMKS01000007.1"/>
</dbReference>
<feature type="region of interest" description="Disordered" evidence="1">
    <location>
        <begin position="35"/>
        <end position="55"/>
    </location>
</feature>
<protein>
    <recommendedName>
        <fullName evidence="5">DUF1849 family protein</fullName>
    </recommendedName>
</protein>
<organism evidence="3 4">
    <name type="scientific">Caldovatus sediminis</name>
    <dbReference type="NCBI Taxonomy" id="2041189"/>
    <lineage>
        <taxon>Bacteria</taxon>
        <taxon>Pseudomonadati</taxon>
        <taxon>Pseudomonadota</taxon>
        <taxon>Alphaproteobacteria</taxon>
        <taxon>Acetobacterales</taxon>
        <taxon>Roseomonadaceae</taxon>
        <taxon>Caldovatus</taxon>
    </lineage>
</organism>
<dbReference type="EMBL" id="BMKS01000007">
    <property type="protein sequence ID" value="GGG37129.1"/>
    <property type="molecule type" value="Genomic_DNA"/>
</dbReference>
<proteinExistence type="predicted"/>
<evidence type="ECO:0000256" key="1">
    <source>
        <dbReference type="SAM" id="MobiDB-lite"/>
    </source>
</evidence>
<accession>A0A8J2ZCH4</accession>
<dbReference type="AlphaFoldDB" id="A0A8J2ZCH4"/>